<feature type="region of interest" description="Disordered" evidence="1">
    <location>
        <begin position="48"/>
        <end position="76"/>
    </location>
</feature>
<feature type="compositionally biased region" description="Basic and acidic residues" evidence="1">
    <location>
        <begin position="10"/>
        <end position="21"/>
    </location>
</feature>
<protein>
    <submittedName>
        <fullName evidence="2">Uncharacterized protein</fullName>
    </submittedName>
</protein>
<feature type="region of interest" description="Disordered" evidence="1">
    <location>
        <begin position="1"/>
        <end position="33"/>
    </location>
</feature>
<dbReference type="Proteomes" id="UP001321760">
    <property type="component" value="Unassembled WGS sequence"/>
</dbReference>
<accession>A0AAV9H1J0</accession>
<reference evidence="2" key="2">
    <citation type="submission" date="2023-05" db="EMBL/GenBank/DDBJ databases">
        <authorList>
            <consortium name="Lawrence Berkeley National Laboratory"/>
            <person name="Steindorff A."/>
            <person name="Hensen N."/>
            <person name="Bonometti L."/>
            <person name="Westerberg I."/>
            <person name="Brannstrom I.O."/>
            <person name="Guillou S."/>
            <person name="Cros-Aarteil S."/>
            <person name="Calhoun S."/>
            <person name="Haridas S."/>
            <person name="Kuo A."/>
            <person name="Mondo S."/>
            <person name="Pangilinan J."/>
            <person name="Riley R."/>
            <person name="Labutti K."/>
            <person name="Andreopoulos B."/>
            <person name="Lipzen A."/>
            <person name="Chen C."/>
            <person name="Yanf M."/>
            <person name="Daum C."/>
            <person name="Ng V."/>
            <person name="Clum A."/>
            <person name="Ohm R."/>
            <person name="Martin F."/>
            <person name="Silar P."/>
            <person name="Natvig D."/>
            <person name="Lalanne C."/>
            <person name="Gautier V."/>
            <person name="Ament-Velasquez S.L."/>
            <person name="Kruys A."/>
            <person name="Hutchinson M.I."/>
            <person name="Powell A.J."/>
            <person name="Barry K."/>
            <person name="Miller A.N."/>
            <person name="Grigoriev I.V."/>
            <person name="Debuchy R."/>
            <person name="Gladieux P."/>
            <person name="Thoren M.H."/>
            <person name="Johannesson H."/>
        </authorList>
    </citation>
    <scope>NUCLEOTIDE SEQUENCE</scope>
    <source>
        <strain evidence="2">PSN243</strain>
    </source>
</reference>
<evidence type="ECO:0000313" key="2">
    <source>
        <dbReference type="EMBL" id="KAK4453532.1"/>
    </source>
</evidence>
<evidence type="ECO:0000256" key="1">
    <source>
        <dbReference type="SAM" id="MobiDB-lite"/>
    </source>
</evidence>
<dbReference type="AlphaFoldDB" id="A0AAV9H1J0"/>
<proteinExistence type="predicted"/>
<dbReference type="EMBL" id="MU865920">
    <property type="protein sequence ID" value="KAK4453532.1"/>
    <property type="molecule type" value="Genomic_DNA"/>
</dbReference>
<name>A0AAV9H1J0_9PEZI</name>
<sequence>MDASKISTQEQKEERKEEQKPSQEQQESGVKKVADDVKAKFEHFTAMPGPVIPQDFDAKEEGTKEERLAKAEALNK</sequence>
<feature type="compositionally biased region" description="Basic and acidic residues" evidence="1">
    <location>
        <begin position="56"/>
        <end position="76"/>
    </location>
</feature>
<evidence type="ECO:0000313" key="3">
    <source>
        <dbReference type="Proteomes" id="UP001321760"/>
    </source>
</evidence>
<organism evidence="2 3">
    <name type="scientific">Podospora aff. communis PSN243</name>
    <dbReference type="NCBI Taxonomy" id="3040156"/>
    <lineage>
        <taxon>Eukaryota</taxon>
        <taxon>Fungi</taxon>
        <taxon>Dikarya</taxon>
        <taxon>Ascomycota</taxon>
        <taxon>Pezizomycotina</taxon>
        <taxon>Sordariomycetes</taxon>
        <taxon>Sordariomycetidae</taxon>
        <taxon>Sordariales</taxon>
        <taxon>Podosporaceae</taxon>
        <taxon>Podospora</taxon>
    </lineage>
</organism>
<reference evidence="2" key="1">
    <citation type="journal article" date="2023" name="Mol. Phylogenet. Evol.">
        <title>Genome-scale phylogeny and comparative genomics of the fungal order Sordariales.</title>
        <authorList>
            <person name="Hensen N."/>
            <person name="Bonometti L."/>
            <person name="Westerberg I."/>
            <person name="Brannstrom I.O."/>
            <person name="Guillou S."/>
            <person name="Cros-Aarteil S."/>
            <person name="Calhoun S."/>
            <person name="Haridas S."/>
            <person name="Kuo A."/>
            <person name="Mondo S."/>
            <person name="Pangilinan J."/>
            <person name="Riley R."/>
            <person name="LaButti K."/>
            <person name="Andreopoulos B."/>
            <person name="Lipzen A."/>
            <person name="Chen C."/>
            <person name="Yan M."/>
            <person name="Daum C."/>
            <person name="Ng V."/>
            <person name="Clum A."/>
            <person name="Steindorff A."/>
            <person name="Ohm R.A."/>
            <person name="Martin F."/>
            <person name="Silar P."/>
            <person name="Natvig D.O."/>
            <person name="Lalanne C."/>
            <person name="Gautier V."/>
            <person name="Ament-Velasquez S.L."/>
            <person name="Kruys A."/>
            <person name="Hutchinson M.I."/>
            <person name="Powell A.J."/>
            <person name="Barry K."/>
            <person name="Miller A.N."/>
            <person name="Grigoriev I.V."/>
            <person name="Debuchy R."/>
            <person name="Gladieux P."/>
            <person name="Hiltunen Thoren M."/>
            <person name="Johannesson H."/>
        </authorList>
    </citation>
    <scope>NUCLEOTIDE SEQUENCE</scope>
    <source>
        <strain evidence="2">PSN243</strain>
    </source>
</reference>
<comment type="caution">
    <text evidence="2">The sequence shown here is derived from an EMBL/GenBank/DDBJ whole genome shotgun (WGS) entry which is preliminary data.</text>
</comment>
<gene>
    <name evidence="2" type="ORF">QBC34DRAFT_395926</name>
</gene>
<keyword evidence="3" id="KW-1185">Reference proteome</keyword>